<evidence type="ECO:0000313" key="18">
    <source>
        <dbReference type="Proteomes" id="UP000054383"/>
    </source>
</evidence>
<dbReference type="InterPro" id="IPR006575">
    <property type="entry name" value="RWD_dom"/>
</dbReference>
<dbReference type="EMBL" id="CVMT01000005">
    <property type="protein sequence ID" value="CRG88652.1"/>
    <property type="molecule type" value="Genomic_DNA"/>
</dbReference>
<evidence type="ECO:0000256" key="12">
    <source>
        <dbReference type="PROSITE-ProRule" id="PRU10141"/>
    </source>
</evidence>
<evidence type="ECO:0000259" key="16">
    <source>
        <dbReference type="PROSITE" id="PS50908"/>
    </source>
</evidence>
<evidence type="ECO:0000256" key="3">
    <source>
        <dbReference type="ARBA" id="ARBA00022679"/>
    </source>
</evidence>
<dbReference type="SUPFAM" id="SSF54495">
    <property type="entry name" value="UBC-like"/>
    <property type="match status" value="1"/>
</dbReference>
<dbReference type="Pfam" id="PF13393">
    <property type="entry name" value="tRNA-synt_His"/>
    <property type="match status" value="1"/>
</dbReference>
<dbReference type="OMA" id="FEDIAWD"/>
<evidence type="ECO:0000256" key="1">
    <source>
        <dbReference type="ARBA" id="ARBA00012513"/>
    </source>
</evidence>
<dbReference type="PIRSF" id="PIRSF000660">
    <property type="entry name" value="Ser/Thr_PK_GCN2"/>
    <property type="match status" value="1"/>
</dbReference>
<dbReference type="Gene3D" id="3.10.110.10">
    <property type="entry name" value="Ubiquitin Conjugating Enzyme"/>
    <property type="match status" value="1"/>
</dbReference>
<keyword evidence="17" id="KW-0648">Protein biosynthesis</keyword>
<dbReference type="Gene3D" id="1.10.510.10">
    <property type="entry name" value="Transferase(Phosphotransferase) domain 1"/>
    <property type="match status" value="2"/>
</dbReference>
<dbReference type="InterPro" id="IPR008271">
    <property type="entry name" value="Ser/Thr_kinase_AS"/>
</dbReference>
<comment type="catalytic activity">
    <reaction evidence="8">
        <text>L-threonyl-[protein] + ATP = O-phospho-L-threonyl-[protein] + ADP + H(+)</text>
        <dbReference type="Rhea" id="RHEA:46608"/>
        <dbReference type="Rhea" id="RHEA-COMP:11060"/>
        <dbReference type="Rhea" id="RHEA-COMP:11605"/>
        <dbReference type="ChEBI" id="CHEBI:15378"/>
        <dbReference type="ChEBI" id="CHEBI:30013"/>
        <dbReference type="ChEBI" id="CHEBI:30616"/>
        <dbReference type="ChEBI" id="CHEBI:61977"/>
        <dbReference type="ChEBI" id="CHEBI:456216"/>
        <dbReference type="EC" id="2.7.11.1"/>
    </reaction>
</comment>
<comment type="catalytic activity">
    <reaction evidence="9">
        <text>L-seryl-[protein] + ATP = O-phospho-L-seryl-[protein] + ADP + H(+)</text>
        <dbReference type="Rhea" id="RHEA:17989"/>
        <dbReference type="Rhea" id="RHEA-COMP:9863"/>
        <dbReference type="Rhea" id="RHEA-COMP:11604"/>
        <dbReference type="ChEBI" id="CHEBI:15378"/>
        <dbReference type="ChEBI" id="CHEBI:29999"/>
        <dbReference type="ChEBI" id="CHEBI:30616"/>
        <dbReference type="ChEBI" id="CHEBI:83421"/>
        <dbReference type="ChEBI" id="CHEBI:456216"/>
        <dbReference type="EC" id="2.7.11.1"/>
    </reaction>
</comment>
<feature type="compositionally biased region" description="Acidic residues" evidence="14">
    <location>
        <begin position="692"/>
        <end position="703"/>
    </location>
</feature>
<evidence type="ECO:0000256" key="8">
    <source>
        <dbReference type="ARBA" id="ARBA00047899"/>
    </source>
</evidence>
<dbReference type="STRING" id="28573.A0A0U1LZQ0"/>
<dbReference type="SMART" id="SM00220">
    <property type="entry name" value="S_TKc"/>
    <property type="match status" value="1"/>
</dbReference>
<feature type="region of interest" description="Disordered" evidence="14">
    <location>
        <begin position="1"/>
        <end position="46"/>
    </location>
</feature>
<dbReference type="InterPro" id="IPR011009">
    <property type="entry name" value="Kinase-like_dom_sf"/>
</dbReference>
<evidence type="ECO:0000256" key="7">
    <source>
        <dbReference type="ARBA" id="ARBA00037982"/>
    </source>
</evidence>
<evidence type="ECO:0000256" key="10">
    <source>
        <dbReference type="PIRSR" id="PIRSR000660-1"/>
    </source>
</evidence>
<dbReference type="GO" id="GO:0000077">
    <property type="term" value="P:DNA damage checkpoint signaling"/>
    <property type="evidence" value="ECO:0007669"/>
    <property type="project" value="InterPro"/>
</dbReference>
<feature type="region of interest" description="Disordered" evidence="14">
    <location>
        <begin position="218"/>
        <end position="237"/>
    </location>
</feature>
<dbReference type="FunFam" id="3.10.110.10:FF:000050">
    <property type="entry name" value="eIF-2-alpha kinase GCN2"/>
    <property type="match status" value="1"/>
</dbReference>
<dbReference type="CDD" id="cd23823">
    <property type="entry name" value="RWD_GCN2"/>
    <property type="match status" value="1"/>
</dbReference>
<dbReference type="InterPro" id="IPR017441">
    <property type="entry name" value="Protein_kinase_ATP_BS"/>
</dbReference>
<keyword evidence="2" id="KW-0723">Serine/threonine-protein kinase</keyword>
<keyword evidence="13" id="KW-0175">Coiled coil</keyword>
<dbReference type="CDD" id="cd14012">
    <property type="entry name" value="PK_eIF2AK_GCN2_rpt1"/>
    <property type="match status" value="1"/>
</dbReference>
<dbReference type="SMART" id="SM00591">
    <property type="entry name" value="RWD"/>
    <property type="match status" value="1"/>
</dbReference>
<evidence type="ECO:0000313" key="17">
    <source>
        <dbReference type="EMBL" id="CRG88652.1"/>
    </source>
</evidence>
<feature type="binding site" evidence="12">
    <location>
        <position position="610"/>
    </location>
    <ligand>
        <name>ATP</name>
        <dbReference type="ChEBI" id="CHEBI:30616"/>
    </ligand>
</feature>
<dbReference type="SUPFAM" id="SSF55681">
    <property type="entry name" value="Class II aaRS and biotin synthetases"/>
    <property type="match status" value="1"/>
</dbReference>
<dbReference type="SUPFAM" id="SSF52954">
    <property type="entry name" value="Class II aaRS ABD-related"/>
    <property type="match status" value="1"/>
</dbReference>
<keyword evidence="4 11" id="KW-0547">Nucleotide-binding</keyword>
<dbReference type="InterPro" id="IPR041715">
    <property type="entry name" value="HisRS-like_core"/>
</dbReference>
<dbReference type="GO" id="GO:0009893">
    <property type="term" value="P:positive regulation of metabolic process"/>
    <property type="evidence" value="ECO:0007669"/>
    <property type="project" value="UniProtKB-ARBA"/>
</dbReference>
<dbReference type="CDD" id="cd14046">
    <property type="entry name" value="STKc_EIF2AK4_GCN2_rpt2"/>
    <property type="match status" value="1"/>
</dbReference>
<dbReference type="FunFam" id="3.30.200.20:FF:000379">
    <property type="entry name" value="eIF-2-alpha kinase GCN2"/>
    <property type="match status" value="1"/>
</dbReference>
<dbReference type="GO" id="GO:0005737">
    <property type="term" value="C:cytoplasm"/>
    <property type="evidence" value="ECO:0007669"/>
    <property type="project" value="TreeGrafter"/>
</dbReference>
<evidence type="ECO:0000256" key="11">
    <source>
        <dbReference type="PIRSR" id="PIRSR000660-2"/>
    </source>
</evidence>
<accession>A0A0U1LZQ0</accession>
<gene>
    <name evidence="17" type="ORF">PISL3812_05683</name>
</gene>
<dbReference type="Pfam" id="PF00069">
    <property type="entry name" value="Pkinase"/>
    <property type="match status" value="3"/>
</dbReference>
<dbReference type="GO" id="GO:0005634">
    <property type="term" value="C:nucleus"/>
    <property type="evidence" value="ECO:0007669"/>
    <property type="project" value="TreeGrafter"/>
</dbReference>
<protein>
    <recommendedName>
        <fullName evidence="1">non-specific serine/threonine protein kinase</fullName>
        <ecNumber evidence="1">2.7.11.1</ecNumber>
    </recommendedName>
</protein>
<dbReference type="EC" id="2.7.11.1" evidence="1"/>
<evidence type="ECO:0000256" key="13">
    <source>
        <dbReference type="SAM" id="Coils"/>
    </source>
</evidence>
<keyword evidence="5 17" id="KW-0418">Kinase</keyword>
<keyword evidence="3" id="KW-0808">Transferase</keyword>
<dbReference type="Gene3D" id="3.40.50.800">
    <property type="entry name" value="Anticodon-binding domain"/>
    <property type="match status" value="1"/>
</dbReference>
<dbReference type="InterPro" id="IPR036621">
    <property type="entry name" value="Anticodon-bd_dom_sf"/>
</dbReference>
<dbReference type="InterPro" id="IPR050339">
    <property type="entry name" value="CC_SR_Kinase"/>
</dbReference>
<dbReference type="InterPro" id="IPR045864">
    <property type="entry name" value="aa-tRNA-synth_II/BPL/LPL"/>
</dbReference>
<evidence type="ECO:0000256" key="2">
    <source>
        <dbReference type="ARBA" id="ARBA00022527"/>
    </source>
</evidence>
<dbReference type="PROSITE" id="PS50908">
    <property type="entry name" value="RWD"/>
    <property type="match status" value="1"/>
</dbReference>
<dbReference type="InterPro" id="IPR000719">
    <property type="entry name" value="Prot_kinase_dom"/>
</dbReference>
<dbReference type="Pfam" id="PF12745">
    <property type="entry name" value="HGTP_anticodon2"/>
    <property type="match status" value="1"/>
</dbReference>
<feature type="domain" description="Protein kinase" evidence="15">
    <location>
        <begin position="272"/>
        <end position="540"/>
    </location>
</feature>
<keyword evidence="18" id="KW-1185">Reference proteome</keyword>
<feature type="domain" description="Protein kinase" evidence="15">
    <location>
        <begin position="580"/>
        <end position="941"/>
    </location>
</feature>
<dbReference type="PANTHER" id="PTHR11042:SF136">
    <property type="entry name" value="EIF-2-ALPHA KINASE GCN2"/>
    <property type="match status" value="1"/>
</dbReference>
<name>A0A0U1LZQ0_TALIS</name>
<dbReference type="Gene3D" id="3.30.200.20">
    <property type="entry name" value="Phosphorylase Kinase, domain 1"/>
    <property type="match status" value="1"/>
</dbReference>
<dbReference type="InterPro" id="IPR016255">
    <property type="entry name" value="Gcn2"/>
</dbReference>
<evidence type="ECO:0000256" key="4">
    <source>
        <dbReference type="ARBA" id="ARBA00022741"/>
    </source>
</evidence>
<dbReference type="FunFam" id="3.40.50.800:FF:000009">
    <property type="entry name" value="Eukaryotic translation initiation factor 2-alpha kinase"/>
    <property type="match status" value="1"/>
</dbReference>
<dbReference type="PROSITE" id="PS00107">
    <property type="entry name" value="PROTEIN_KINASE_ATP"/>
    <property type="match status" value="1"/>
</dbReference>
<dbReference type="FunFam" id="3.30.930.10:FF:000074">
    <property type="entry name" value="Serine/threonine-protein kinase gcn2"/>
    <property type="match status" value="1"/>
</dbReference>
<evidence type="ECO:0000256" key="14">
    <source>
        <dbReference type="SAM" id="MobiDB-lite"/>
    </source>
</evidence>
<keyword evidence="6 11" id="KW-0067">ATP-binding</keyword>
<reference evidence="17 18" key="1">
    <citation type="submission" date="2015-04" db="EMBL/GenBank/DDBJ databases">
        <authorList>
            <person name="Syromyatnikov M.Y."/>
            <person name="Popov V.N."/>
        </authorList>
    </citation>
    <scope>NUCLEOTIDE SEQUENCE [LARGE SCALE GENOMIC DNA]</scope>
    <source>
        <strain evidence="17">WF-38-12</strain>
    </source>
</reference>
<feature type="binding site" evidence="11">
    <location>
        <begin position="586"/>
        <end position="594"/>
    </location>
    <ligand>
        <name>ATP</name>
        <dbReference type="ChEBI" id="CHEBI:30616"/>
    </ligand>
</feature>
<dbReference type="Pfam" id="PF05773">
    <property type="entry name" value="RWD"/>
    <property type="match status" value="1"/>
</dbReference>
<proteinExistence type="inferred from homology"/>
<dbReference type="GO" id="GO:0005524">
    <property type="term" value="F:ATP binding"/>
    <property type="evidence" value="ECO:0007669"/>
    <property type="project" value="UniProtKB-UniRule"/>
</dbReference>
<dbReference type="GO" id="GO:0003743">
    <property type="term" value="F:translation initiation factor activity"/>
    <property type="evidence" value="ECO:0007669"/>
    <property type="project" value="UniProtKB-KW"/>
</dbReference>
<dbReference type="FunFam" id="1.10.510.10:FF:000821">
    <property type="entry name" value="Serine/threonine-protein kinase gcn2"/>
    <property type="match status" value="1"/>
</dbReference>
<evidence type="ECO:0000259" key="15">
    <source>
        <dbReference type="PROSITE" id="PS50011"/>
    </source>
</evidence>
<feature type="active site" description="Proton acceptor" evidence="10">
    <location>
        <position position="788"/>
    </location>
</feature>
<feature type="coiled-coil region" evidence="13">
    <location>
        <begin position="170"/>
        <end position="213"/>
    </location>
</feature>
<dbReference type="PANTHER" id="PTHR11042">
    <property type="entry name" value="EUKARYOTIC TRANSLATION INITIATION FACTOR 2-ALPHA KINASE EIF2-ALPHA KINASE -RELATED"/>
    <property type="match status" value="1"/>
</dbReference>
<feature type="domain" description="RWD" evidence="16">
    <location>
        <begin position="48"/>
        <end position="157"/>
    </location>
</feature>
<keyword evidence="17" id="KW-0396">Initiation factor</keyword>
<dbReference type="InterPro" id="IPR016135">
    <property type="entry name" value="UBQ-conjugating_enzyme/RWD"/>
</dbReference>
<comment type="similarity">
    <text evidence="7">Belongs to the protein kinase superfamily. Ser/Thr protein kinase family. GCN2 subfamily.</text>
</comment>
<dbReference type="PROSITE" id="PS00108">
    <property type="entry name" value="PROTEIN_KINASE_ST"/>
    <property type="match status" value="1"/>
</dbReference>
<evidence type="ECO:0000256" key="6">
    <source>
        <dbReference type="ARBA" id="ARBA00022840"/>
    </source>
</evidence>
<dbReference type="OrthoDB" id="341578at2759"/>
<dbReference type="Gene3D" id="3.30.930.10">
    <property type="entry name" value="Bira Bifunctional Protein, Domain 2"/>
    <property type="match status" value="1"/>
</dbReference>
<dbReference type="InterPro" id="IPR024435">
    <property type="entry name" value="HisRS-related_dom"/>
</dbReference>
<dbReference type="Proteomes" id="UP000054383">
    <property type="component" value="Unassembled WGS sequence"/>
</dbReference>
<dbReference type="PROSITE" id="PS50011">
    <property type="entry name" value="PROTEIN_KINASE_DOM"/>
    <property type="match status" value="2"/>
</dbReference>
<feature type="region of interest" description="Disordered" evidence="14">
    <location>
        <begin position="690"/>
        <end position="730"/>
    </location>
</feature>
<feature type="binding site" evidence="11">
    <location>
        <position position="609"/>
    </location>
    <ligand>
        <name>ATP</name>
        <dbReference type="ChEBI" id="CHEBI:30616"/>
    </ligand>
</feature>
<dbReference type="SUPFAM" id="SSF56112">
    <property type="entry name" value="Protein kinase-like (PK-like)"/>
    <property type="match status" value="2"/>
</dbReference>
<evidence type="ECO:0000256" key="9">
    <source>
        <dbReference type="ARBA" id="ARBA00048679"/>
    </source>
</evidence>
<dbReference type="GO" id="GO:0004694">
    <property type="term" value="F:eukaryotic translation initiation factor 2alpha kinase activity"/>
    <property type="evidence" value="ECO:0007669"/>
    <property type="project" value="InterPro"/>
</dbReference>
<sequence>MPHKKQKKNNNALQNGSPKAETQAFLLDSSPVKGPAQGPTNYREIHQDEADALRSIYGEDFQDVEHRQGAWKQSSEVTFKLHLKASTNPDVSVALLVELPATYPKTVPNLKVEGLEDLRRHAKSKIEDVIKTKPKELLGSEMIYELAVNIQDVLEDAALAQAGDKDIPSLEEERIEQETAAIQQAELEKREELRKQEAATAEEERTLQRLLEDKIRQRERTKARDSRRKSRTAALDVDDNVEESPGSILFDPPLVMNDSESRLLAFRAVTGKTILRSYPNKETFTVRPLVSESRTRVPLLVLKEIYLEEKGLEALTFRQQMRASEDKLETLRKLRHSNLVDFIGFKICAPVGTPDSTDHSWQVCALFEYANKGSLSELLDLVNTVSVDSIRSWIIQLLEALDFYHRNGVVHGNIHTGRVMLFRHVTGSTTVKLLGNIEDTLPQYTDQKQTLATSKSPFWLPPELTQSDARSSAKTDVWDLGIVLLQMGFGKDILHRYTSANAVMSSLDLSAPLLDLLREIFKSDPKKRPTAFQLQPSEFFRVDTPLLENSPTSHSMTLSRRPRLDSQVGMPAFSRYVHDFDEAGRLGRGGFGQVVKARNKLDNRFYAVKKISQNSAGALKDTLSEIMLLSRLNHPYVVRYYTAWLEEDFDTIEEDAISSTEGDSYRDGDLAASTSGLDFISSSGYPQVEFGYDTDENGDSTDQDEMKAENAPTTETDPVTEISRVRSGSQGRSATTTLYIQMEYCEKHTLRDLIHNGLYDDIDQSWRLFRQILDGISHIHGHGIIHRDLKPDNIFIDVANNPRIGDFGLATSGQFTTAVKSSAAADITGDFTRSIGTTYYVAPEIKSTSTAQYNEKVDMYSLGVIFFEMCYPLRTGMERAQTLQAIREKTHTLPAIFQQAEKAVQGEILEALLSHRPSERPSASELLQSGKIPLQVEEETFRRAIIGLLSDPNSPDYKKILSAIFSQSPRKIEDLTWDMDSRGTPEANEMLIQGLVKEKLMQIFRRHGAVETTRQSLFPRSGHYNNGVVRLLDSSGNMLQLPFDLTLPNARAIPRQDPSLEKTFSFGRVYRESPHGGEPRSHREADFDIVSYNTLDLALKEAEVIKVLDEIIEGFPVLRSASMCFHINHSDLLQTIMEFCRITPAQIPTTKEVLSRLNIGKWTMQKIRSELRSPTIGVASTSLDYLARFDFRDTPDRVQQKLQTIMEGSEFADRLAPIFARFKALVSYIQGFDVKRKVYISPLASLNDKFFRGSILFQCIFDNKRRDVFAAGGRYDRLIQELSPKLLYSRSQAHAVGFNLSWDRLSSSMTEYLKTSTRNFTKHNEHDMEGFWRSRRCDVLVGSFDPTVLRTVGLQVVQELWAHDINSELAVDATSFEQLMAHYREGSHTWVVLVKADSKERGVKVKSLIKKEEFDIRYSDLTTWLRTELRTRSHRDIWSENPRLFRNTSQSDTGGSSSERVNDVRILVAQHRNKKTNRRNIIDSALLRSRELVEKAVNGPIVAIDTRDDILDGIRDTRLSDPDSWRTIIQNAPLTERKYLGQVHELLHDLANEYHLPREGKESYSNAFIYNFRTGSCVYYDLGRST</sequence>
<evidence type="ECO:0000256" key="5">
    <source>
        <dbReference type="ARBA" id="ARBA00022777"/>
    </source>
</evidence>
<organism evidence="17 18">
    <name type="scientific">Talaromyces islandicus</name>
    <name type="common">Penicillium islandicum</name>
    <dbReference type="NCBI Taxonomy" id="28573"/>
    <lineage>
        <taxon>Eukaryota</taxon>
        <taxon>Fungi</taxon>
        <taxon>Dikarya</taxon>
        <taxon>Ascomycota</taxon>
        <taxon>Pezizomycotina</taxon>
        <taxon>Eurotiomycetes</taxon>
        <taxon>Eurotiomycetidae</taxon>
        <taxon>Eurotiales</taxon>
        <taxon>Trichocomaceae</taxon>
        <taxon>Talaromyces</taxon>
        <taxon>Talaromyces sect. Islandici</taxon>
    </lineage>
</organism>